<reference evidence="4" key="2">
    <citation type="submission" date="2020-02" db="EMBL/GenBank/DDBJ databases">
        <authorList>
            <person name="Gilchrist C.L.M."/>
            <person name="Chooi Y.-H."/>
        </authorList>
    </citation>
    <scope>NUCLEOTIDE SEQUENCE</scope>
    <source>
        <strain evidence="4">MST-FP2251</strain>
    </source>
</reference>
<feature type="region of interest" description="Disordered" evidence="1">
    <location>
        <begin position="561"/>
        <end position="622"/>
    </location>
</feature>
<evidence type="ECO:0008006" key="6">
    <source>
        <dbReference type="Google" id="ProtNLM"/>
    </source>
</evidence>
<dbReference type="Pfam" id="PF14269">
    <property type="entry name" value="Arylsulfotran_2"/>
    <property type="match status" value="1"/>
</dbReference>
<dbReference type="InterPro" id="IPR053143">
    <property type="entry name" value="Arylsulfate_ST"/>
</dbReference>
<keyword evidence="5" id="KW-1185">Reference proteome</keyword>
<keyword evidence="3" id="KW-0732">Signal</keyword>
<keyword evidence="2" id="KW-1133">Transmembrane helix</keyword>
<gene>
    <name evidence="4" type="ORF">FE257_003948</name>
</gene>
<organism evidence="4 5">
    <name type="scientific">Aspergillus nanangensis</name>
    <dbReference type="NCBI Taxonomy" id="2582783"/>
    <lineage>
        <taxon>Eukaryota</taxon>
        <taxon>Fungi</taxon>
        <taxon>Dikarya</taxon>
        <taxon>Ascomycota</taxon>
        <taxon>Pezizomycotina</taxon>
        <taxon>Eurotiomycetes</taxon>
        <taxon>Eurotiomycetidae</taxon>
        <taxon>Eurotiales</taxon>
        <taxon>Aspergillaceae</taxon>
        <taxon>Aspergillus</taxon>
        <taxon>Aspergillus subgen. Circumdati</taxon>
    </lineage>
</organism>
<sequence>MLGSLWALATIGLVSVQADYGPYIQSSAYDEGEFGNWPTESYRSSALIGPSLNYIEYSPACNDGQYTLIAPRGGGVPHPGPMIIDQDGHLVWTKYYPGQTYNLNIYTFKGQDYLTFWAGDDSIVGHGDGTYYLLDSSYQEAYTVRGANGLPADLHEFHITRDETAVFSIYEVRPADLRSANGPEDGWIWDGTFQEVDIETGDLLFQWRASEHFNFTDVYRGLEGNGESQDRPWDFFHINSIDKDSQGNFLISARYTNCLTYIDGRTGAILWRLGGKHNSFTDLSAGAATNITWQHHARFHDNDTTITIFDNASRGAGAPTLTSRGLYLDIDPDAMTAQVRHEYWNPHDISSQSQGSVQILDSGNVLLGYGFDAAWTEYSIDGEVLCHVHFGPESGFGDGNIISYRVFKHAWTGFPTTKPDIAVFGYEASVSWNGATEVVTWVLEGGSSDMNDDDDDDLFTFLTALPRTGFETVLPIPEDTTYPYLRILALNTTGHTLGATRPVKWDPTSDEVVVSHGDEKAGWSVAQTRSVVFFGIGFVSAVVVIACGLFVRLRLVAREGRGPSGDDKERGSWRPLDGFSGDQDLSEGDMSEEEIEFSLLGNPRLASYSSLPGEREENGEQK</sequence>
<evidence type="ECO:0000313" key="5">
    <source>
        <dbReference type="Proteomes" id="UP001194746"/>
    </source>
</evidence>
<protein>
    <recommendedName>
        <fullName evidence="6">ASST-domain-containing protein</fullName>
    </recommendedName>
</protein>
<dbReference type="AlphaFoldDB" id="A0AAD4CRM8"/>
<keyword evidence="2" id="KW-0812">Transmembrane</keyword>
<accession>A0AAD4CRM8</accession>
<proteinExistence type="predicted"/>
<dbReference type="PANTHER" id="PTHR35340">
    <property type="entry name" value="PQQ ENZYME REPEAT PROTEIN-RELATED"/>
    <property type="match status" value="1"/>
</dbReference>
<feature type="compositionally biased region" description="Basic and acidic residues" evidence="1">
    <location>
        <begin position="613"/>
        <end position="622"/>
    </location>
</feature>
<keyword evidence="2" id="KW-0472">Membrane</keyword>
<dbReference type="EMBL" id="VCAU01000018">
    <property type="protein sequence ID" value="KAF9891481.1"/>
    <property type="molecule type" value="Genomic_DNA"/>
</dbReference>
<dbReference type="PANTHER" id="PTHR35340:SF5">
    <property type="entry name" value="ASST-DOMAIN-CONTAINING PROTEIN"/>
    <property type="match status" value="1"/>
</dbReference>
<dbReference type="Proteomes" id="UP001194746">
    <property type="component" value="Unassembled WGS sequence"/>
</dbReference>
<feature type="compositionally biased region" description="Acidic residues" evidence="1">
    <location>
        <begin position="584"/>
        <end position="596"/>
    </location>
</feature>
<feature type="transmembrane region" description="Helical" evidence="2">
    <location>
        <begin position="531"/>
        <end position="551"/>
    </location>
</feature>
<feature type="signal peptide" evidence="3">
    <location>
        <begin position="1"/>
        <end position="18"/>
    </location>
</feature>
<evidence type="ECO:0000256" key="2">
    <source>
        <dbReference type="SAM" id="Phobius"/>
    </source>
</evidence>
<evidence type="ECO:0000313" key="4">
    <source>
        <dbReference type="EMBL" id="KAF9891481.1"/>
    </source>
</evidence>
<dbReference type="SUPFAM" id="SSF63829">
    <property type="entry name" value="Calcium-dependent phosphotriesterase"/>
    <property type="match status" value="1"/>
</dbReference>
<name>A0AAD4CRM8_ASPNN</name>
<evidence type="ECO:0000256" key="3">
    <source>
        <dbReference type="SAM" id="SignalP"/>
    </source>
</evidence>
<evidence type="ECO:0000256" key="1">
    <source>
        <dbReference type="SAM" id="MobiDB-lite"/>
    </source>
</evidence>
<feature type="chain" id="PRO_5042032305" description="ASST-domain-containing protein" evidence="3">
    <location>
        <begin position="19"/>
        <end position="622"/>
    </location>
</feature>
<dbReference type="InterPro" id="IPR039535">
    <property type="entry name" value="ASST-like"/>
</dbReference>
<feature type="compositionally biased region" description="Basic and acidic residues" evidence="1">
    <location>
        <begin position="561"/>
        <end position="572"/>
    </location>
</feature>
<reference evidence="4" key="1">
    <citation type="journal article" date="2019" name="Beilstein J. Org. Chem.">
        <title>Nanangenines: drimane sesquiterpenoids as the dominant metabolite cohort of a novel Australian fungus, Aspergillus nanangensis.</title>
        <authorList>
            <person name="Lacey H.J."/>
            <person name="Gilchrist C.L.M."/>
            <person name="Crombie A."/>
            <person name="Kalaitzis J.A."/>
            <person name="Vuong D."/>
            <person name="Rutledge P.J."/>
            <person name="Turner P."/>
            <person name="Pitt J.I."/>
            <person name="Lacey E."/>
            <person name="Chooi Y.H."/>
            <person name="Piggott A.M."/>
        </authorList>
    </citation>
    <scope>NUCLEOTIDE SEQUENCE</scope>
    <source>
        <strain evidence="4">MST-FP2251</strain>
    </source>
</reference>
<comment type="caution">
    <text evidence="4">The sequence shown here is derived from an EMBL/GenBank/DDBJ whole genome shotgun (WGS) entry which is preliminary data.</text>
</comment>